<dbReference type="GO" id="GO:0032259">
    <property type="term" value="P:methylation"/>
    <property type="evidence" value="ECO:0007669"/>
    <property type="project" value="UniProtKB-KW"/>
</dbReference>
<evidence type="ECO:0000313" key="9">
    <source>
        <dbReference type="Proteomes" id="UP001141422"/>
    </source>
</evidence>
<keyword evidence="2" id="KW-0169">Cobalamin biosynthesis</keyword>
<comment type="pathway">
    <text evidence="1">Cofactor biosynthesis; adenosylcobalamin biosynthesis.</text>
</comment>
<evidence type="ECO:0000256" key="4">
    <source>
        <dbReference type="ARBA" id="ARBA00022679"/>
    </source>
</evidence>
<dbReference type="RefSeq" id="WP_268924268.1">
    <property type="nucleotide sequence ID" value="NZ_JAPTGB010000003.1"/>
</dbReference>
<dbReference type="InterPro" id="IPR014777">
    <property type="entry name" value="4pyrrole_Mease_sub1"/>
</dbReference>
<comment type="similarity">
    <text evidence="6">Belongs to the precorrin methyltransferase family.</text>
</comment>
<dbReference type="InterPro" id="IPR003043">
    <property type="entry name" value="Uropor_MeTrfase_CS"/>
</dbReference>
<dbReference type="GO" id="GO:0043781">
    <property type="term" value="F:cobalt-factor II C20-methyltransferase activity"/>
    <property type="evidence" value="ECO:0007669"/>
    <property type="project" value="UniProtKB-EC"/>
</dbReference>
<dbReference type="Proteomes" id="UP001141422">
    <property type="component" value="Unassembled WGS sequence"/>
</dbReference>
<dbReference type="InterPro" id="IPR012382">
    <property type="entry name" value="CobI/CbiL"/>
</dbReference>
<evidence type="ECO:0000256" key="2">
    <source>
        <dbReference type="ARBA" id="ARBA00022573"/>
    </source>
</evidence>
<evidence type="ECO:0000256" key="1">
    <source>
        <dbReference type="ARBA" id="ARBA00004953"/>
    </source>
</evidence>
<dbReference type="Gene3D" id="3.30.950.10">
    <property type="entry name" value="Methyltransferase, Cobalt-precorrin-4 Transmethylase, Domain 2"/>
    <property type="match status" value="1"/>
</dbReference>
<dbReference type="InterPro" id="IPR000878">
    <property type="entry name" value="4pyrrol_Mease"/>
</dbReference>
<dbReference type="Pfam" id="PF00590">
    <property type="entry name" value="TP_methylase"/>
    <property type="match status" value="1"/>
</dbReference>
<dbReference type="PANTHER" id="PTHR43467:SF2">
    <property type="entry name" value="COBALT-PRECORRIN-2 C(20)-METHYLTRANSFERASE"/>
    <property type="match status" value="1"/>
</dbReference>
<keyword evidence="9" id="KW-1185">Reference proteome</keyword>
<organism evidence="8 9">
    <name type="scientific">Methanocorpusculum petauri</name>
    <dbReference type="NCBI Taxonomy" id="3002863"/>
    <lineage>
        <taxon>Archaea</taxon>
        <taxon>Methanobacteriati</taxon>
        <taxon>Methanobacteriota</taxon>
        <taxon>Stenosarchaea group</taxon>
        <taxon>Methanomicrobia</taxon>
        <taxon>Methanomicrobiales</taxon>
        <taxon>Methanocorpusculaceae</taxon>
        <taxon>Methanocorpusculum</taxon>
    </lineage>
</organism>
<sequence length="203" mass="22075">MLTAVGLGPGDAELLTLKAVRLLSEADTVFVPGGIASELVKPYAREIVVLEFPMTRDEEVITACMERNAEKIVPVARAGKAVFGLIGDPNYYSTFSRLAGMVRERYPGLEVETVPGISSITAVASHAQIPVNGAFLVTDGPADPATKILMKVTHPKEKAELLKSEGYNDFTVVERMYMDGECVHRGTLPEKTNYFSIMIARKV</sequence>
<evidence type="ECO:0000313" key="8">
    <source>
        <dbReference type="EMBL" id="MCZ0860047.1"/>
    </source>
</evidence>
<evidence type="ECO:0000256" key="3">
    <source>
        <dbReference type="ARBA" id="ARBA00022603"/>
    </source>
</evidence>
<dbReference type="InterPro" id="IPR014776">
    <property type="entry name" value="4pyrrole_Mease_sub2"/>
</dbReference>
<evidence type="ECO:0000259" key="7">
    <source>
        <dbReference type="Pfam" id="PF00590"/>
    </source>
</evidence>
<dbReference type="EMBL" id="JAPTGB010000003">
    <property type="protein sequence ID" value="MCZ0860047.1"/>
    <property type="molecule type" value="Genomic_DNA"/>
</dbReference>
<dbReference type="PIRSF" id="PIRSF036427">
    <property type="entry name" value="Precrrn-2_mtase"/>
    <property type="match status" value="1"/>
</dbReference>
<dbReference type="PANTHER" id="PTHR43467">
    <property type="entry name" value="COBALT-PRECORRIN-2 C(20)-METHYLTRANSFERASE"/>
    <property type="match status" value="1"/>
</dbReference>
<dbReference type="SUPFAM" id="SSF53790">
    <property type="entry name" value="Tetrapyrrole methylase"/>
    <property type="match status" value="1"/>
</dbReference>
<dbReference type="EC" id="2.1.1.151" evidence="8"/>
<accession>A0ABT4IE84</accession>
<evidence type="ECO:0000256" key="5">
    <source>
        <dbReference type="ARBA" id="ARBA00022691"/>
    </source>
</evidence>
<reference evidence="8" key="1">
    <citation type="submission" date="2022-12" db="EMBL/GenBank/DDBJ databases">
        <title>Isolation and characterisation of novel Methanocorpusculum spp. from native Australian herbivores indicates the genus is ancestrally host-associated.</title>
        <authorList>
            <person name="Volmer J.G."/>
            <person name="Soo R.M."/>
            <person name="Evans P.N."/>
            <person name="Hoedt E.C."/>
            <person name="Astorga Alsina A.L."/>
            <person name="Woodcroft B.J."/>
            <person name="Tyson G.W."/>
            <person name="Hugenholtz P."/>
            <person name="Morrison M."/>
        </authorList>
    </citation>
    <scope>NUCLEOTIDE SEQUENCE</scope>
    <source>
        <strain evidence="8">MG</strain>
    </source>
</reference>
<dbReference type="InterPro" id="IPR035996">
    <property type="entry name" value="4pyrrol_Methylase_sf"/>
</dbReference>
<proteinExistence type="inferred from homology"/>
<keyword evidence="4 8" id="KW-0808">Transferase</keyword>
<dbReference type="Gene3D" id="3.40.1010.10">
    <property type="entry name" value="Cobalt-precorrin-4 Transmethylase, Domain 1"/>
    <property type="match status" value="1"/>
</dbReference>
<keyword evidence="3 8" id="KW-0489">Methyltransferase</keyword>
<comment type="caution">
    <text evidence="8">The sequence shown here is derived from an EMBL/GenBank/DDBJ whole genome shotgun (WGS) entry which is preliminary data.</text>
</comment>
<gene>
    <name evidence="8" type="ORF">O0S10_02235</name>
</gene>
<dbReference type="NCBIfam" id="NF004060">
    <property type="entry name" value="PRK05576.1-3"/>
    <property type="match status" value="1"/>
</dbReference>
<dbReference type="CDD" id="cd11645">
    <property type="entry name" value="Precorrin_2_C20_MT"/>
    <property type="match status" value="1"/>
</dbReference>
<protein>
    <submittedName>
        <fullName evidence="8">Cobalt-factor II C(20)-methyltransferase</fullName>
        <ecNumber evidence="8">2.1.1.151</ecNumber>
    </submittedName>
</protein>
<evidence type="ECO:0000256" key="6">
    <source>
        <dbReference type="PIRNR" id="PIRNR036427"/>
    </source>
</evidence>
<keyword evidence="5" id="KW-0949">S-adenosyl-L-methionine</keyword>
<name>A0ABT4IE84_9EURY</name>
<feature type="domain" description="Tetrapyrrole methylase" evidence="7">
    <location>
        <begin position="1"/>
        <end position="190"/>
    </location>
</feature>
<dbReference type="PROSITE" id="PS00839">
    <property type="entry name" value="SUMT_1"/>
    <property type="match status" value="1"/>
</dbReference>